<comment type="caution">
    <text evidence="1">The sequence shown here is derived from an EMBL/GenBank/DDBJ whole genome shotgun (WGS) entry which is preliminary data.</text>
</comment>
<dbReference type="Proteomes" id="UP001163324">
    <property type="component" value="Chromosome 1"/>
</dbReference>
<organism evidence="1 2">
    <name type="scientific">Trichothecium roseum</name>
    <dbReference type="NCBI Taxonomy" id="47278"/>
    <lineage>
        <taxon>Eukaryota</taxon>
        <taxon>Fungi</taxon>
        <taxon>Dikarya</taxon>
        <taxon>Ascomycota</taxon>
        <taxon>Pezizomycotina</taxon>
        <taxon>Sordariomycetes</taxon>
        <taxon>Hypocreomycetidae</taxon>
        <taxon>Hypocreales</taxon>
        <taxon>Hypocreales incertae sedis</taxon>
        <taxon>Trichothecium</taxon>
    </lineage>
</organism>
<evidence type="ECO:0000313" key="1">
    <source>
        <dbReference type="EMBL" id="KAI9904820.1"/>
    </source>
</evidence>
<accession>A0ACC0VGH9</accession>
<evidence type="ECO:0000313" key="2">
    <source>
        <dbReference type="Proteomes" id="UP001163324"/>
    </source>
</evidence>
<sequence>MPYAYEKPLMSFSPMMGSGDPSGTNSQSIQPYHDAEPTTDDGGTHPPEPGGSVNDTAQSALINHQALNSSPLQNSQLGYSGMTNPIRDSMMNASPPSSNWPQEQSLVGPVQTPTNTSWQMIHAPPSPTQWPQQQLHAGPVQTANQTIDAFPNPAFCGPPGPWGTSNALPSPPQHFGTNNYSVSAADAPNQSQALVLHSPQSSEMASNPETFFPSCTDAYFNFYVAREQQTLAYDILPPNQKSGRRGPFKDPVKRTETAVCRKVGSCLRCRHQRIRCEKDKENPRGPCKTCTRAAMTRTVIFPCSVYRIKDIKLFKPGQVPGHEWTKRWNNGAALSDRIKSWASSEVKTIRVSEGYSRHCIILKVRKFRPEPGDQVFRSWYHDGIKRSVAVPPFAMMELDEGKKAYEDYIIDCMEEAVFNIIRPQDELVSMTYREAWRLLGHLKQVAPYSQACTLLNNTFKLWMSIRLTTTSCFIVGEERLGMARDILDSTNPTPGKIPVPPILGAQLDIVLIHQIQGRLRTKVLEDLEIMLYNKRRQVWMVTYLVLFMLLHNAALITAHDAGYAKKHGMNRRFAREEKVREYHFSVKAMLAHFHYCNGGIFPLSEGCRDVDLRTIGNMSDEQIEFINLTRKMVGEHRAYWQQLREEGRYEHDHYFLRQLYEKSWQGGEETI</sequence>
<protein>
    <submittedName>
        <fullName evidence="1">Uncharacterized protein</fullName>
    </submittedName>
</protein>
<dbReference type="EMBL" id="CM047940">
    <property type="protein sequence ID" value="KAI9904820.1"/>
    <property type="molecule type" value="Genomic_DNA"/>
</dbReference>
<reference evidence="1" key="1">
    <citation type="submission" date="2022-10" db="EMBL/GenBank/DDBJ databases">
        <title>Complete Genome of Trichothecium roseum strain YXFP-22015, a Plant Pathogen Isolated from Citrus.</title>
        <authorList>
            <person name="Wang Y."/>
            <person name="Zhu L."/>
        </authorList>
    </citation>
    <scope>NUCLEOTIDE SEQUENCE</scope>
    <source>
        <strain evidence="1">YXFP-22015</strain>
    </source>
</reference>
<proteinExistence type="predicted"/>
<gene>
    <name evidence="1" type="ORF">N3K66_001349</name>
</gene>
<name>A0ACC0VGH9_9HYPO</name>
<keyword evidence="2" id="KW-1185">Reference proteome</keyword>